<evidence type="ECO:0000313" key="2">
    <source>
        <dbReference type="EMBL" id="SMF53829.1"/>
    </source>
</evidence>
<dbReference type="RefSeq" id="WP_085124561.1">
    <property type="nucleotide sequence ID" value="NZ_FWZX01000019.1"/>
</dbReference>
<keyword evidence="3" id="KW-1185">Reference proteome</keyword>
<dbReference type="Gene3D" id="1.10.530.10">
    <property type="match status" value="1"/>
</dbReference>
<feature type="region of interest" description="Disordered" evidence="1">
    <location>
        <begin position="1"/>
        <end position="26"/>
    </location>
</feature>
<gene>
    <name evidence="2" type="ORF">SAMN05428998_11965</name>
</gene>
<protein>
    <recommendedName>
        <fullName evidence="4">Transglycosylase SLT domain-containing protein</fullName>
    </recommendedName>
</protein>
<accession>A0A1Y6CGE9</accession>
<dbReference type="EMBL" id="FWZX01000019">
    <property type="protein sequence ID" value="SMF53829.1"/>
    <property type="molecule type" value="Genomic_DNA"/>
</dbReference>
<dbReference type="AlphaFoldDB" id="A0A1Y6CGE9"/>
<dbReference type="SUPFAM" id="SSF53955">
    <property type="entry name" value="Lysozyme-like"/>
    <property type="match status" value="1"/>
</dbReference>
<organism evidence="2 3">
    <name type="scientific">Tistlia consotensis USBA 355</name>
    <dbReference type="NCBI Taxonomy" id="560819"/>
    <lineage>
        <taxon>Bacteria</taxon>
        <taxon>Pseudomonadati</taxon>
        <taxon>Pseudomonadota</taxon>
        <taxon>Alphaproteobacteria</taxon>
        <taxon>Rhodospirillales</taxon>
        <taxon>Rhodovibrionaceae</taxon>
        <taxon>Tistlia</taxon>
    </lineage>
</organism>
<evidence type="ECO:0008006" key="4">
    <source>
        <dbReference type="Google" id="ProtNLM"/>
    </source>
</evidence>
<proteinExistence type="predicted"/>
<evidence type="ECO:0000256" key="1">
    <source>
        <dbReference type="SAM" id="MobiDB-lite"/>
    </source>
</evidence>
<dbReference type="Proteomes" id="UP000192917">
    <property type="component" value="Unassembled WGS sequence"/>
</dbReference>
<dbReference type="STRING" id="560819.SAMN05428998_11965"/>
<name>A0A1Y6CGE9_9PROT</name>
<reference evidence="2 3" key="1">
    <citation type="submission" date="2017-04" db="EMBL/GenBank/DDBJ databases">
        <authorList>
            <person name="Afonso C.L."/>
            <person name="Miller P.J."/>
            <person name="Scott M.A."/>
            <person name="Spackman E."/>
            <person name="Goraichik I."/>
            <person name="Dimitrov K.M."/>
            <person name="Suarez D.L."/>
            <person name="Swayne D.E."/>
        </authorList>
    </citation>
    <scope>NUCLEOTIDE SEQUENCE [LARGE SCALE GENOMIC DNA]</scope>
    <source>
        <strain evidence="2 3">USBA 355</strain>
    </source>
</reference>
<sequence length="252" mass="28295">MPATTSRRTRSKSGRSRTLLAGAAGEPDRKTVLYPFEADPETVRDYWQSKGCGGPRPDLDRRTLRVLRDKVDRRPDILNDEAAVFPVDENPAADSELPNWRTQRRIGWDAVQNNASTIEAAARRYGVDPDLVKAIVYAENALGYYDVFAFGMQDTILPMNINPKMWKALADPGQDAWAPEDNIDMGVRLIKRLAERVPGGSAAQIATLYNSLSQEKVTDYGARVARIYRERPWEAPERKRPFKAPPIGGPER</sequence>
<evidence type="ECO:0000313" key="3">
    <source>
        <dbReference type="Proteomes" id="UP000192917"/>
    </source>
</evidence>
<dbReference type="InterPro" id="IPR023346">
    <property type="entry name" value="Lysozyme-like_dom_sf"/>
</dbReference>